<dbReference type="InterPro" id="IPR042188">
    <property type="entry name" value="MmgE/PrpD_sf_2"/>
</dbReference>
<dbReference type="AlphaFoldDB" id="A0AAW9RX14"/>
<evidence type="ECO:0000259" key="2">
    <source>
        <dbReference type="Pfam" id="PF03972"/>
    </source>
</evidence>
<gene>
    <name evidence="4" type="ORF">V3328_11365</name>
</gene>
<dbReference type="PANTHER" id="PTHR16943:SF8">
    <property type="entry name" value="2-METHYLCITRATE DEHYDRATASE"/>
    <property type="match status" value="1"/>
</dbReference>
<dbReference type="Pfam" id="PF03972">
    <property type="entry name" value="MmgE_PrpD_N"/>
    <property type="match status" value="1"/>
</dbReference>
<dbReference type="InterPro" id="IPR042183">
    <property type="entry name" value="MmgE/PrpD_sf_1"/>
</dbReference>
<organism evidence="4 5">
    <name type="scientific">Microbaculum marinum</name>
    <dbReference type="NCBI Taxonomy" id="1764581"/>
    <lineage>
        <taxon>Bacteria</taxon>
        <taxon>Pseudomonadati</taxon>
        <taxon>Pseudomonadota</taxon>
        <taxon>Alphaproteobacteria</taxon>
        <taxon>Hyphomicrobiales</taxon>
        <taxon>Tepidamorphaceae</taxon>
        <taxon>Microbaculum</taxon>
    </lineage>
</organism>
<sequence>MQDTPNAETTLARFAAELEIEAIPAEVLHEAKRSLVNIFATALAGCREQAIEATLETLLPHSANGSATLVGRSERADEMLAAYVNAMGANIFDFDDTHEATIIHPAAPLLGSLFAHAEAAGLPGKAVLVGFVAGGEVECRIGNAMSPYHYARGWHITSTCGVFGAAAGVGSMIGLSPDQMLHAFSTAAVQSSGLVEMLGTMAKSASVGGAARNGLASALLARNGFTGPVAPLTGERGFLRVYADEPATDALVDGLGSDWEIATNTYKPYPVGVVVNPVIDACLQLREREGLKLEDVAAIEVTGHPLLRQRTDRPDVSTGRMSQVSAQHAIAIVLLRGRAGLQEFSDEAAAETLRTGRPQVTFHDDPSRDIASIEFVVRTRGGGELRLDILEALGSRRNPLSDAQLEAKLFEAARLVGFTGDARRLADAIWTIEKAGDAGDVVRLAAGAS</sequence>
<dbReference type="RefSeq" id="WP_340329774.1">
    <property type="nucleotide sequence ID" value="NZ_JAZHOF010000004.1"/>
</dbReference>
<dbReference type="InterPro" id="IPR036148">
    <property type="entry name" value="MmgE/PrpD_sf"/>
</dbReference>
<dbReference type="InterPro" id="IPR045337">
    <property type="entry name" value="MmgE_PrpD_C"/>
</dbReference>
<dbReference type="Gene3D" id="1.10.4100.10">
    <property type="entry name" value="2-methylcitrate dehydratase PrpD"/>
    <property type="match status" value="1"/>
</dbReference>
<keyword evidence="5" id="KW-1185">Reference proteome</keyword>
<evidence type="ECO:0000256" key="1">
    <source>
        <dbReference type="ARBA" id="ARBA00006174"/>
    </source>
</evidence>
<dbReference type="Pfam" id="PF19305">
    <property type="entry name" value="MmgE_PrpD_C"/>
    <property type="match status" value="1"/>
</dbReference>
<dbReference type="EMBL" id="JAZHOF010000004">
    <property type="protein sequence ID" value="MEJ8572076.1"/>
    <property type="molecule type" value="Genomic_DNA"/>
</dbReference>
<name>A0AAW9RX14_9HYPH</name>
<evidence type="ECO:0000259" key="3">
    <source>
        <dbReference type="Pfam" id="PF19305"/>
    </source>
</evidence>
<dbReference type="SUPFAM" id="SSF103378">
    <property type="entry name" value="2-methylcitrate dehydratase PrpD"/>
    <property type="match status" value="1"/>
</dbReference>
<accession>A0AAW9RX14</accession>
<dbReference type="Gene3D" id="3.30.1330.120">
    <property type="entry name" value="2-methylcitrate dehydratase PrpD"/>
    <property type="match status" value="1"/>
</dbReference>
<evidence type="ECO:0000313" key="4">
    <source>
        <dbReference type="EMBL" id="MEJ8572076.1"/>
    </source>
</evidence>
<protein>
    <submittedName>
        <fullName evidence="4">MmgE/PrpD family protein</fullName>
    </submittedName>
</protein>
<reference evidence="4 5" key="1">
    <citation type="submission" date="2024-02" db="EMBL/GenBank/DDBJ databases">
        <title>Genome analysis and characterization of Microbaculum marinisediminis sp. nov., isolated from marine sediment.</title>
        <authorList>
            <person name="Du Z.-J."/>
            <person name="Ye Y.-Q."/>
            <person name="Zhang Z.-R."/>
            <person name="Yuan S.-M."/>
            <person name="Zhang X.-Y."/>
        </authorList>
    </citation>
    <scope>NUCLEOTIDE SEQUENCE [LARGE SCALE GENOMIC DNA]</scope>
    <source>
        <strain evidence="4 5">SDUM1044001</strain>
    </source>
</reference>
<feature type="domain" description="MmgE/PrpD C-terminal" evidence="3">
    <location>
        <begin position="269"/>
        <end position="431"/>
    </location>
</feature>
<dbReference type="Proteomes" id="UP001378188">
    <property type="component" value="Unassembled WGS sequence"/>
</dbReference>
<dbReference type="GO" id="GO:0016829">
    <property type="term" value="F:lyase activity"/>
    <property type="evidence" value="ECO:0007669"/>
    <property type="project" value="InterPro"/>
</dbReference>
<dbReference type="PANTHER" id="PTHR16943">
    <property type="entry name" value="2-METHYLCITRATE DEHYDRATASE-RELATED"/>
    <property type="match status" value="1"/>
</dbReference>
<dbReference type="InterPro" id="IPR045336">
    <property type="entry name" value="MmgE_PrpD_N"/>
</dbReference>
<comment type="caution">
    <text evidence="4">The sequence shown here is derived from an EMBL/GenBank/DDBJ whole genome shotgun (WGS) entry which is preliminary data.</text>
</comment>
<proteinExistence type="inferred from homology"/>
<dbReference type="InterPro" id="IPR005656">
    <property type="entry name" value="MmgE_PrpD"/>
</dbReference>
<evidence type="ECO:0000313" key="5">
    <source>
        <dbReference type="Proteomes" id="UP001378188"/>
    </source>
</evidence>
<feature type="domain" description="MmgE/PrpD N-terminal" evidence="2">
    <location>
        <begin position="10"/>
        <end position="246"/>
    </location>
</feature>
<comment type="similarity">
    <text evidence="1">Belongs to the PrpD family.</text>
</comment>